<feature type="transmembrane region" description="Helical" evidence="1">
    <location>
        <begin position="136"/>
        <end position="159"/>
    </location>
</feature>
<sequence length="175" mass="18620">MALSQLRLYGYTLGRGGTAADRSTIMVCVAMLRLLAIGLLGGVVAVPFLWVQRGDGFEYARFAALMALDLGQLVTVPVELGIGFVLAVMGLWTRTPGYVLGVVTAVFGVFVAGQAWPTMRWVDGRPSGFGDPDGEFVMVVLALASGVVTTLVGFSIVLFRWSGYDPSERQTPGPT</sequence>
<dbReference type="Proteomes" id="UP000199202">
    <property type="component" value="Unassembled WGS sequence"/>
</dbReference>
<evidence type="ECO:0000313" key="2">
    <source>
        <dbReference type="EMBL" id="SDM12463.1"/>
    </source>
</evidence>
<gene>
    <name evidence="2" type="ORF">SAMN05421869_13698</name>
</gene>
<accession>A0A1G9QNB8</accession>
<keyword evidence="1" id="KW-1133">Transmembrane helix</keyword>
<feature type="transmembrane region" description="Helical" evidence="1">
    <location>
        <begin position="70"/>
        <end position="91"/>
    </location>
</feature>
<keyword evidence="1" id="KW-0472">Membrane</keyword>
<keyword evidence="1" id="KW-0812">Transmembrane</keyword>
<evidence type="ECO:0000256" key="1">
    <source>
        <dbReference type="SAM" id="Phobius"/>
    </source>
</evidence>
<name>A0A1G9QNB8_9ACTN</name>
<keyword evidence="3" id="KW-1185">Reference proteome</keyword>
<dbReference type="EMBL" id="FNDJ01000036">
    <property type="protein sequence ID" value="SDM12463.1"/>
    <property type="molecule type" value="Genomic_DNA"/>
</dbReference>
<proteinExistence type="predicted"/>
<feature type="transmembrane region" description="Helical" evidence="1">
    <location>
        <begin position="25"/>
        <end position="50"/>
    </location>
</feature>
<evidence type="ECO:0000313" key="3">
    <source>
        <dbReference type="Proteomes" id="UP000199202"/>
    </source>
</evidence>
<protein>
    <submittedName>
        <fullName evidence="2">Uncharacterized protein</fullName>
    </submittedName>
</protein>
<reference evidence="2 3" key="1">
    <citation type="submission" date="2016-10" db="EMBL/GenBank/DDBJ databases">
        <authorList>
            <person name="de Groot N.N."/>
        </authorList>
    </citation>
    <scope>NUCLEOTIDE SEQUENCE [LARGE SCALE GENOMIC DNA]</scope>
    <source>
        <strain evidence="2 3">CGMCC 4.6533</strain>
    </source>
</reference>
<dbReference type="AlphaFoldDB" id="A0A1G9QNB8"/>
<organism evidence="2 3">
    <name type="scientific">Nonomuraea jiangxiensis</name>
    <dbReference type="NCBI Taxonomy" id="633440"/>
    <lineage>
        <taxon>Bacteria</taxon>
        <taxon>Bacillati</taxon>
        <taxon>Actinomycetota</taxon>
        <taxon>Actinomycetes</taxon>
        <taxon>Streptosporangiales</taxon>
        <taxon>Streptosporangiaceae</taxon>
        <taxon>Nonomuraea</taxon>
    </lineage>
</organism>
<feature type="transmembrane region" description="Helical" evidence="1">
    <location>
        <begin position="98"/>
        <end position="116"/>
    </location>
</feature>